<evidence type="ECO:0000256" key="2">
    <source>
        <dbReference type="ARBA" id="ARBA00022448"/>
    </source>
</evidence>
<dbReference type="PANTHER" id="PTHR31187:SF13">
    <property type="entry name" value="ADP,ATP CARRIER PROTEIN 1, CHLOROPLASTIC"/>
    <property type="match status" value="1"/>
</dbReference>
<reference evidence="10 11" key="1">
    <citation type="journal article" date="2020" name="IScience">
        <title>Genome Sequencing of the Endangered Kingdonia uniflora (Circaeasteraceae, Ranunculales) Reveals Potential Mechanisms of Evolutionary Specialization.</title>
        <authorList>
            <person name="Sun Y."/>
            <person name="Deng T."/>
            <person name="Zhang A."/>
            <person name="Moore M.J."/>
            <person name="Landis J.B."/>
            <person name="Lin N."/>
            <person name="Zhang H."/>
            <person name="Zhang X."/>
            <person name="Huang J."/>
            <person name="Zhang X."/>
            <person name="Sun H."/>
            <person name="Wang H."/>
        </authorList>
    </citation>
    <scope>NUCLEOTIDE SEQUENCE [LARGE SCALE GENOMIC DNA]</scope>
    <source>
        <strain evidence="10">TB1705</strain>
        <tissue evidence="10">Leaf</tissue>
    </source>
</reference>
<sequence>MILTFGSLANSTPYLGGVLLVIVLAWLASTKSLNSQFTTALHKAEKFEEEIELANSVKVFVADIQLGGNLESGLHEGEEVLIEIQKRSTNGGSFLIPRAVRFMNRIDKVFPPAADGRDMEESGVAVALSKPYFTRFVSPDAGAGMGGVKDNGTMIRTNNGQVKDGRIRETCSPGIIDNSSVEAELGKVHPFTFVRPGKRDAREAKVNQRRVKDEISQRI</sequence>
<keyword evidence="4" id="KW-0547">Nucleotide-binding</keyword>
<keyword evidence="2" id="KW-0813">Transport</keyword>
<evidence type="ECO:0000256" key="4">
    <source>
        <dbReference type="ARBA" id="ARBA00022741"/>
    </source>
</evidence>
<proteinExistence type="predicted"/>
<keyword evidence="5" id="KW-0067">ATP-binding</keyword>
<keyword evidence="11" id="KW-1185">Reference proteome</keyword>
<organism evidence="10 11">
    <name type="scientific">Kingdonia uniflora</name>
    <dbReference type="NCBI Taxonomy" id="39325"/>
    <lineage>
        <taxon>Eukaryota</taxon>
        <taxon>Viridiplantae</taxon>
        <taxon>Streptophyta</taxon>
        <taxon>Embryophyta</taxon>
        <taxon>Tracheophyta</taxon>
        <taxon>Spermatophyta</taxon>
        <taxon>Magnoliopsida</taxon>
        <taxon>Ranunculales</taxon>
        <taxon>Circaeasteraceae</taxon>
        <taxon>Kingdonia</taxon>
    </lineage>
</organism>
<evidence type="ECO:0000256" key="3">
    <source>
        <dbReference type="ARBA" id="ARBA00022692"/>
    </source>
</evidence>
<gene>
    <name evidence="10" type="ORF">GIB67_004542</name>
</gene>
<evidence type="ECO:0000313" key="11">
    <source>
        <dbReference type="Proteomes" id="UP000541444"/>
    </source>
</evidence>
<evidence type="ECO:0000256" key="9">
    <source>
        <dbReference type="SAM" id="Phobius"/>
    </source>
</evidence>
<dbReference type="GO" id="GO:0005471">
    <property type="term" value="F:ATP:ADP antiporter activity"/>
    <property type="evidence" value="ECO:0007669"/>
    <property type="project" value="InterPro"/>
</dbReference>
<dbReference type="GO" id="GO:0016020">
    <property type="term" value="C:membrane"/>
    <property type="evidence" value="ECO:0007669"/>
    <property type="project" value="UniProtKB-SubCell"/>
</dbReference>
<evidence type="ECO:0000256" key="6">
    <source>
        <dbReference type="ARBA" id="ARBA00022989"/>
    </source>
</evidence>
<comment type="subcellular location">
    <subcellularLocation>
        <location evidence="1">Membrane</location>
        <topology evidence="1">Multi-pass membrane protein</topology>
    </subcellularLocation>
</comment>
<feature type="transmembrane region" description="Helical" evidence="9">
    <location>
        <begin position="12"/>
        <end position="29"/>
    </location>
</feature>
<keyword evidence="6 9" id="KW-1133">Transmembrane helix</keyword>
<dbReference type="PANTHER" id="PTHR31187">
    <property type="match status" value="1"/>
</dbReference>
<protein>
    <submittedName>
        <fullName evidence="10">Uncharacterized protein</fullName>
    </submittedName>
</protein>
<evidence type="ECO:0000256" key="7">
    <source>
        <dbReference type="ARBA" id="ARBA00023136"/>
    </source>
</evidence>
<keyword evidence="3 9" id="KW-0812">Transmembrane</keyword>
<accession>A0A7J7MLD9</accession>
<evidence type="ECO:0000256" key="8">
    <source>
        <dbReference type="SAM" id="MobiDB-lite"/>
    </source>
</evidence>
<dbReference type="Proteomes" id="UP000541444">
    <property type="component" value="Unassembled WGS sequence"/>
</dbReference>
<dbReference type="OrthoDB" id="2190844at2759"/>
<comment type="caution">
    <text evidence="10">The sequence shown here is derived from an EMBL/GenBank/DDBJ whole genome shotgun (WGS) entry which is preliminary data.</text>
</comment>
<evidence type="ECO:0000256" key="1">
    <source>
        <dbReference type="ARBA" id="ARBA00004141"/>
    </source>
</evidence>
<dbReference type="EMBL" id="JACGCM010001419">
    <property type="protein sequence ID" value="KAF6155548.1"/>
    <property type="molecule type" value="Genomic_DNA"/>
</dbReference>
<keyword evidence="7 9" id="KW-0472">Membrane</keyword>
<feature type="region of interest" description="Disordered" evidence="8">
    <location>
        <begin position="200"/>
        <end position="219"/>
    </location>
</feature>
<dbReference type="GO" id="GO:0005524">
    <property type="term" value="F:ATP binding"/>
    <property type="evidence" value="ECO:0007669"/>
    <property type="project" value="UniProtKB-KW"/>
</dbReference>
<evidence type="ECO:0000313" key="10">
    <source>
        <dbReference type="EMBL" id="KAF6155548.1"/>
    </source>
</evidence>
<dbReference type="InterPro" id="IPR004667">
    <property type="entry name" value="ADP_ATP_car_bac_type"/>
</dbReference>
<evidence type="ECO:0000256" key="5">
    <source>
        <dbReference type="ARBA" id="ARBA00022840"/>
    </source>
</evidence>
<dbReference type="AlphaFoldDB" id="A0A7J7MLD9"/>
<name>A0A7J7MLD9_9MAGN</name>